<reference evidence="2" key="2">
    <citation type="submission" date="2020-09" db="EMBL/GenBank/DDBJ databases">
        <authorList>
            <person name="Sun Q."/>
            <person name="Zhou Y."/>
        </authorList>
    </citation>
    <scope>NUCLEOTIDE SEQUENCE</scope>
    <source>
        <strain evidence="2">CGMCC 1.12827</strain>
    </source>
</reference>
<dbReference type="InterPro" id="IPR015330">
    <property type="entry name" value="DNA_primase/pol_bifunc_N"/>
</dbReference>
<evidence type="ECO:0000313" key="3">
    <source>
        <dbReference type="Proteomes" id="UP000621454"/>
    </source>
</evidence>
<dbReference type="SMART" id="SM00943">
    <property type="entry name" value="Prim-Pol"/>
    <property type="match status" value="1"/>
</dbReference>
<name>A0A916T2V1_9ACTN</name>
<dbReference type="AlphaFoldDB" id="A0A916T2V1"/>
<dbReference type="EMBL" id="BMGC01000006">
    <property type="protein sequence ID" value="GGB26312.1"/>
    <property type="molecule type" value="Genomic_DNA"/>
</dbReference>
<dbReference type="Pfam" id="PF09250">
    <property type="entry name" value="Prim-Pol"/>
    <property type="match status" value="1"/>
</dbReference>
<comment type="caution">
    <text evidence="2">The sequence shown here is derived from an EMBL/GenBank/DDBJ whole genome shotgun (WGS) entry which is preliminary data.</text>
</comment>
<sequence length="367" mass="40151">MLGATRLTAVLGSGVDPTDREAMRNYLREGASAGLSLLFVQPSTKVPADPRTVRSRNRANKAAREAAQAAGRGDWRKVRAPAGLALATAKDRTLLAYLDQYFHDYPGQPVNLAVEVGGSRLIVVDCDTPQQRAAFLGMAEAPDVPPTIVTPGGGGHFYFTVPEGIELPRTAGAMTLGHGEGAFAVLWDRRYVLVPPSIVDGRRYEALGREYPAPDWLIEKIIERGHARHERRIAEDHFAEGVDLWAEMTPWSMILEPLGWTRVARPDSCGCDVWTAPGERRTARSATAHDSGCSLGRYTEINAPLHIWSHFVGEPFERYIDERGTYTLSKLQAVTYADFDGDTAWAVSQLELLPDVEIDFAGVAALG</sequence>
<protein>
    <recommendedName>
        <fullName evidence="1">DNA primase/polymerase bifunctional N-terminal domain-containing protein</fullName>
    </recommendedName>
</protein>
<dbReference type="CDD" id="cd04859">
    <property type="entry name" value="Prim_Pol"/>
    <property type="match status" value="1"/>
</dbReference>
<evidence type="ECO:0000259" key="1">
    <source>
        <dbReference type="SMART" id="SM00943"/>
    </source>
</evidence>
<dbReference type="RefSeq" id="WP_188585774.1">
    <property type="nucleotide sequence ID" value="NZ_BMGC01000006.1"/>
</dbReference>
<feature type="domain" description="DNA primase/polymerase bifunctional N-terminal" evidence="1">
    <location>
        <begin position="27"/>
        <end position="217"/>
    </location>
</feature>
<proteinExistence type="predicted"/>
<dbReference type="SUPFAM" id="SSF56747">
    <property type="entry name" value="Prim-pol domain"/>
    <property type="match status" value="1"/>
</dbReference>
<organism evidence="2 3">
    <name type="scientific">Gordonia jinhuaensis</name>
    <dbReference type="NCBI Taxonomy" id="1517702"/>
    <lineage>
        <taxon>Bacteria</taxon>
        <taxon>Bacillati</taxon>
        <taxon>Actinomycetota</taxon>
        <taxon>Actinomycetes</taxon>
        <taxon>Mycobacteriales</taxon>
        <taxon>Gordoniaceae</taxon>
        <taxon>Gordonia</taxon>
    </lineage>
</organism>
<evidence type="ECO:0000313" key="2">
    <source>
        <dbReference type="EMBL" id="GGB26312.1"/>
    </source>
</evidence>
<accession>A0A916T2V1</accession>
<keyword evidence="3" id="KW-1185">Reference proteome</keyword>
<reference evidence="2" key="1">
    <citation type="journal article" date="2014" name="Int. J. Syst. Evol. Microbiol.">
        <title>Complete genome sequence of Corynebacterium casei LMG S-19264T (=DSM 44701T), isolated from a smear-ripened cheese.</title>
        <authorList>
            <consortium name="US DOE Joint Genome Institute (JGI-PGF)"/>
            <person name="Walter F."/>
            <person name="Albersmeier A."/>
            <person name="Kalinowski J."/>
            <person name="Ruckert C."/>
        </authorList>
    </citation>
    <scope>NUCLEOTIDE SEQUENCE</scope>
    <source>
        <strain evidence="2">CGMCC 1.12827</strain>
    </source>
</reference>
<gene>
    <name evidence="2" type="ORF">GCM10011489_13100</name>
</gene>
<dbReference type="Proteomes" id="UP000621454">
    <property type="component" value="Unassembled WGS sequence"/>
</dbReference>